<dbReference type="AlphaFoldDB" id="A0A1Y1QE91"/>
<proteinExistence type="predicted"/>
<dbReference type="EMBL" id="MTEJ01000406">
    <property type="protein sequence ID" value="OQX03450.1"/>
    <property type="molecule type" value="Genomic_DNA"/>
</dbReference>
<dbReference type="Proteomes" id="UP000192491">
    <property type="component" value="Unassembled WGS sequence"/>
</dbReference>
<reference evidence="1 2" key="1">
    <citation type="submission" date="2017-01" db="EMBL/GenBank/DDBJ databases">
        <title>Novel large sulfur bacteria in the metagenomes of groundwater-fed chemosynthetic microbial mats in the Lake Huron basin.</title>
        <authorList>
            <person name="Sharrar A.M."/>
            <person name="Flood B.E."/>
            <person name="Bailey J.V."/>
            <person name="Jones D.S."/>
            <person name="Biddanda B."/>
            <person name="Ruberg S.A."/>
            <person name="Marcus D.N."/>
            <person name="Dick G.J."/>
        </authorList>
    </citation>
    <scope>NUCLEOTIDE SEQUENCE [LARGE SCALE GENOMIC DNA]</scope>
    <source>
        <strain evidence="1">A8</strain>
    </source>
</reference>
<evidence type="ECO:0008006" key="3">
    <source>
        <dbReference type="Google" id="ProtNLM"/>
    </source>
</evidence>
<organism evidence="1 2">
    <name type="scientific">Thiothrix lacustris</name>
    <dbReference type="NCBI Taxonomy" id="525917"/>
    <lineage>
        <taxon>Bacteria</taxon>
        <taxon>Pseudomonadati</taxon>
        <taxon>Pseudomonadota</taxon>
        <taxon>Gammaproteobacteria</taxon>
        <taxon>Thiotrichales</taxon>
        <taxon>Thiotrichaceae</taxon>
        <taxon>Thiothrix</taxon>
    </lineage>
</organism>
<accession>A0A1Y1QE91</accession>
<gene>
    <name evidence="1" type="ORF">BWK73_39480</name>
</gene>
<name>A0A1Y1QE91_9GAMM</name>
<comment type="caution">
    <text evidence="1">The sequence shown here is derived from an EMBL/GenBank/DDBJ whole genome shotgun (WGS) entry which is preliminary data.</text>
</comment>
<evidence type="ECO:0000313" key="1">
    <source>
        <dbReference type="EMBL" id="OQX03450.1"/>
    </source>
</evidence>
<dbReference type="Pfam" id="PF11848">
    <property type="entry name" value="DUF3368"/>
    <property type="match status" value="1"/>
</dbReference>
<dbReference type="PANTHER" id="PTHR39550:SF1">
    <property type="entry name" value="SLL0658 PROTEIN"/>
    <property type="match status" value="1"/>
</dbReference>
<dbReference type="InterPro" id="IPR021799">
    <property type="entry name" value="PIN-like_prokaryotic"/>
</dbReference>
<evidence type="ECO:0000313" key="2">
    <source>
        <dbReference type="Proteomes" id="UP000192491"/>
    </source>
</evidence>
<protein>
    <recommendedName>
        <fullName evidence="3">DUF3368 domain-containing protein</fullName>
    </recommendedName>
</protein>
<dbReference type="PANTHER" id="PTHR39550">
    <property type="entry name" value="SLL0658 PROTEIN"/>
    <property type="match status" value="1"/>
</dbReference>
<sequence length="161" mass="17566">MKVIVSDTTSLIALEGLQTLDLLCAVFDSILIPHAVLNELVAGSPDIIHKIKATACIEIIRLEPSEQLSSLQFVLDAGEAEAITLALERQLPILIDERKGRAIAQQKRLIVTGFAGLLLLAIRKNVLQPVSAQALLDQAIRNGFRMSDKLYQQVLAAYRVG</sequence>